<name>A0ACB8DS25_DERSI</name>
<comment type="caution">
    <text evidence="1">The sequence shown here is derived from an EMBL/GenBank/DDBJ whole genome shotgun (WGS) entry which is preliminary data.</text>
</comment>
<accession>A0ACB8DS25</accession>
<evidence type="ECO:0000313" key="2">
    <source>
        <dbReference type="Proteomes" id="UP000821865"/>
    </source>
</evidence>
<sequence>MPCPLCWTTLDVAVQRIYSKSRAIKASWKDVRTFRATRKQVRVHGHTTSSNICVCEWYRTHARIPTDGQSLGCQTSEPAQYQRDHYRDLERDLEVPEISAVTIPPADGAIITMMTHHGVVPADARSEAMTFREDEISILIGSDFYWDIVTGHITRLSPQVTAVETRYGWTVQGTLHNFYQGSTVQSTSLVFGTGEPPREDAPTKSRKGKNHPPPTRLSTQNRRGSKSLPTMVACTSNGNSTTSPSMTMRNYVNTQVYKRRPSGMNAGAQRSSKAQHTRGRTYYTNATSSPDAPLLTWQTCNVLASRVRRHASPINKHRSATSKHASTSFSRPSVEALTQGVLADFALGTRGDTEAAPTTSSCRRRPGARRRFAAYPVEADTGDRTASWSRQRR</sequence>
<dbReference type="Proteomes" id="UP000821865">
    <property type="component" value="Chromosome 1"/>
</dbReference>
<evidence type="ECO:0000313" key="1">
    <source>
        <dbReference type="EMBL" id="KAH7977329.1"/>
    </source>
</evidence>
<dbReference type="EMBL" id="CM023470">
    <property type="protein sequence ID" value="KAH7977329.1"/>
    <property type="molecule type" value="Genomic_DNA"/>
</dbReference>
<organism evidence="1 2">
    <name type="scientific">Dermacentor silvarum</name>
    <name type="common">Tick</name>
    <dbReference type="NCBI Taxonomy" id="543639"/>
    <lineage>
        <taxon>Eukaryota</taxon>
        <taxon>Metazoa</taxon>
        <taxon>Ecdysozoa</taxon>
        <taxon>Arthropoda</taxon>
        <taxon>Chelicerata</taxon>
        <taxon>Arachnida</taxon>
        <taxon>Acari</taxon>
        <taxon>Parasitiformes</taxon>
        <taxon>Ixodida</taxon>
        <taxon>Ixodoidea</taxon>
        <taxon>Ixodidae</taxon>
        <taxon>Rhipicephalinae</taxon>
        <taxon>Dermacentor</taxon>
    </lineage>
</organism>
<gene>
    <name evidence="1" type="ORF">HPB49_000681</name>
</gene>
<protein>
    <submittedName>
        <fullName evidence="1">Uncharacterized protein</fullName>
    </submittedName>
</protein>
<proteinExistence type="predicted"/>
<reference evidence="1" key="1">
    <citation type="submission" date="2020-05" db="EMBL/GenBank/DDBJ databases">
        <title>Large-scale comparative analyses of tick genomes elucidate their genetic diversity and vector capacities.</title>
        <authorList>
            <person name="Jia N."/>
            <person name="Wang J."/>
            <person name="Shi W."/>
            <person name="Du L."/>
            <person name="Sun Y."/>
            <person name="Zhan W."/>
            <person name="Jiang J."/>
            <person name="Wang Q."/>
            <person name="Zhang B."/>
            <person name="Ji P."/>
            <person name="Sakyi L.B."/>
            <person name="Cui X."/>
            <person name="Yuan T."/>
            <person name="Jiang B."/>
            <person name="Yang W."/>
            <person name="Lam T.T.-Y."/>
            <person name="Chang Q."/>
            <person name="Ding S."/>
            <person name="Wang X."/>
            <person name="Zhu J."/>
            <person name="Ruan X."/>
            <person name="Zhao L."/>
            <person name="Wei J."/>
            <person name="Que T."/>
            <person name="Du C."/>
            <person name="Cheng J."/>
            <person name="Dai P."/>
            <person name="Han X."/>
            <person name="Huang E."/>
            <person name="Gao Y."/>
            <person name="Liu J."/>
            <person name="Shao H."/>
            <person name="Ye R."/>
            <person name="Li L."/>
            <person name="Wei W."/>
            <person name="Wang X."/>
            <person name="Wang C."/>
            <person name="Yang T."/>
            <person name="Huo Q."/>
            <person name="Li W."/>
            <person name="Guo W."/>
            <person name="Chen H."/>
            <person name="Zhou L."/>
            <person name="Ni X."/>
            <person name="Tian J."/>
            <person name="Zhou Y."/>
            <person name="Sheng Y."/>
            <person name="Liu T."/>
            <person name="Pan Y."/>
            <person name="Xia L."/>
            <person name="Li J."/>
            <person name="Zhao F."/>
            <person name="Cao W."/>
        </authorList>
    </citation>
    <scope>NUCLEOTIDE SEQUENCE</scope>
    <source>
        <strain evidence="1">Dsil-2018</strain>
    </source>
</reference>
<keyword evidence="2" id="KW-1185">Reference proteome</keyword>